<keyword evidence="2" id="KW-1185">Reference proteome</keyword>
<dbReference type="EMBL" id="SHKX01000012">
    <property type="protein sequence ID" value="RZU45359.1"/>
    <property type="molecule type" value="Genomic_DNA"/>
</dbReference>
<dbReference type="RefSeq" id="WP_130413607.1">
    <property type="nucleotide sequence ID" value="NZ_SHKX01000012.1"/>
</dbReference>
<dbReference type="InterPro" id="IPR010131">
    <property type="entry name" value="MdtP/NodT-like"/>
</dbReference>
<dbReference type="Gene3D" id="1.20.1600.10">
    <property type="entry name" value="Outer membrane efflux proteins (OEP)"/>
    <property type="match status" value="1"/>
</dbReference>
<dbReference type="Proteomes" id="UP000292423">
    <property type="component" value="Unassembled WGS sequence"/>
</dbReference>
<dbReference type="GO" id="GO:0015562">
    <property type="term" value="F:efflux transmembrane transporter activity"/>
    <property type="evidence" value="ECO:0007669"/>
    <property type="project" value="InterPro"/>
</dbReference>
<dbReference type="PANTHER" id="PTHR30203">
    <property type="entry name" value="OUTER MEMBRANE CATION EFFLUX PROTEIN"/>
    <property type="match status" value="1"/>
</dbReference>
<evidence type="ECO:0000313" key="1">
    <source>
        <dbReference type="EMBL" id="RZU45359.1"/>
    </source>
</evidence>
<dbReference type="SUPFAM" id="SSF56954">
    <property type="entry name" value="Outer membrane efflux proteins (OEP)"/>
    <property type="match status" value="1"/>
</dbReference>
<reference evidence="1 2" key="1">
    <citation type="submission" date="2019-02" db="EMBL/GenBank/DDBJ databases">
        <title>Genomic Encyclopedia of Type Strains, Phase IV (KMG-IV): sequencing the most valuable type-strain genomes for metagenomic binning, comparative biology and taxonomic classification.</title>
        <authorList>
            <person name="Goeker M."/>
        </authorList>
    </citation>
    <scope>NUCLEOTIDE SEQUENCE [LARGE SCALE GENOMIC DNA]</scope>
    <source>
        <strain evidence="1 2">DSM 105135</strain>
    </source>
</reference>
<evidence type="ECO:0000313" key="2">
    <source>
        <dbReference type="Proteomes" id="UP000292423"/>
    </source>
</evidence>
<organism evidence="1 2">
    <name type="scientific">Fluviicoccus keumensis</name>
    <dbReference type="NCBI Taxonomy" id="1435465"/>
    <lineage>
        <taxon>Bacteria</taxon>
        <taxon>Pseudomonadati</taxon>
        <taxon>Pseudomonadota</taxon>
        <taxon>Gammaproteobacteria</taxon>
        <taxon>Moraxellales</taxon>
        <taxon>Moraxellaceae</taxon>
        <taxon>Fluviicoccus</taxon>
    </lineage>
</organism>
<dbReference type="OrthoDB" id="237412at2"/>
<name>A0A4Q7Z6Q4_9GAMM</name>
<accession>A0A4Q7Z6Q4</accession>
<gene>
    <name evidence="1" type="ORF">EV700_2179</name>
</gene>
<proteinExistence type="predicted"/>
<dbReference type="PANTHER" id="PTHR30203:SF24">
    <property type="entry name" value="BLR4935 PROTEIN"/>
    <property type="match status" value="1"/>
</dbReference>
<dbReference type="AlphaFoldDB" id="A0A4Q7Z6Q4"/>
<protein>
    <submittedName>
        <fullName evidence="1">Outer membrane efflux protein</fullName>
    </submittedName>
</protein>
<comment type="caution">
    <text evidence="1">The sequence shown here is derived from an EMBL/GenBank/DDBJ whole genome shotgun (WGS) entry which is preliminary data.</text>
</comment>
<dbReference type="PROSITE" id="PS51257">
    <property type="entry name" value="PROKAR_LIPOPROTEIN"/>
    <property type="match status" value="1"/>
</dbReference>
<sequence length="452" mass="48688">MRIPFGIGVSMLTLGLSACTSLSPDGGESAVRAATAERLGAAITVAATGETLAQRRGELFSRELDGDSAVTLALLNSPVLQRLFADLSLNEAEIVAASRLPNPRLSLARLRQGSERENDRAVSLDLISLLTTPLRASLGKRERMAARLAAEQSVLALAADTRLAYVEAVTARQRAAYAADILSAAEAGRTLAQRMAEAGNISRLDAAREQAFHAEATARKARADRDAAGAREALIRLLGVSDPAVVRLPNGLPPLPASPRDLADAEQQALDRRLDIQRARQDAANTARALRLTRVTRFINVLELGYQDNRVSGQPDQRGVEVSLELPLFDFGRTRAAGAEAVYRRALAEVAATAVNARSEAREAYGAYRTAYDLARHYRDEVVPLQRQIADETMLRYNGMLISPFDLLAQSREQIAASESALDALRDFWRADAILAATLQGPMTTMTAGAKP</sequence>